<organism evidence="2 3">
    <name type="scientific">Actinomadura meridiana</name>
    <dbReference type="NCBI Taxonomy" id="559626"/>
    <lineage>
        <taxon>Bacteria</taxon>
        <taxon>Bacillati</taxon>
        <taxon>Actinomycetota</taxon>
        <taxon>Actinomycetes</taxon>
        <taxon>Streptosporangiales</taxon>
        <taxon>Thermomonosporaceae</taxon>
        <taxon>Actinomadura</taxon>
    </lineage>
</organism>
<dbReference type="Proteomes" id="UP001501710">
    <property type="component" value="Unassembled WGS sequence"/>
</dbReference>
<comment type="caution">
    <text evidence="2">The sequence shown here is derived from an EMBL/GenBank/DDBJ whole genome shotgun (WGS) entry which is preliminary data.</text>
</comment>
<feature type="region of interest" description="Disordered" evidence="1">
    <location>
        <begin position="1"/>
        <end position="49"/>
    </location>
</feature>
<protein>
    <submittedName>
        <fullName evidence="2">Uncharacterized protein</fullName>
    </submittedName>
</protein>
<reference evidence="3" key="1">
    <citation type="journal article" date="2019" name="Int. J. Syst. Evol. Microbiol.">
        <title>The Global Catalogue of Microorganisms (GCM) 10K type strain sequencing project: providing services to taxonomists for standard genome sequencing and annotation.</title>
        <authorList>
            <consortium name="The Broad Institute Genomics Platform"/>
            <consortium name="The Broad Institute Genome Sequencing Center for Infectious Disease"/>
            <person name="Wu L."/>
            <person name="Ma J."/>
        </authorList>
    </citation>
    <scope>NUCLEOTIDE SEQUENCE [LARGE SCALE GENOMIC DNA]</scope>
    <source>
        <strain evidence="3">JCM 17440</strain>
    </source>
</reference>
<name>A0ABP8CET0_9ACTN</name>
<evidence type="ECO:0000313" key="3">
    <source>
        <dbReference type="Proteomes" id="UP001501710"/>
    </source>
</evidence>
<dbReference type="EMBL" id="BAABAS010000020">
    <property type="protein sequence ID" value="GAA4238340.1"/>
    <property type="molecule type" value="Genomic_DNA"/>
</dbReference>
<dbReference type="RefSeq" id="WP_344901766.1">
    <property type="nucleotide sequence ID" value="NZ_BAABAS010000020.1"/>
</dbReference>
<evidence type="ECO:0000313" key="2">
    <source>
        <dbReference type="EMBL" id="GAA4238340.1"/>
    </source>
</evidence>
<sequence length="130" mass="14146">MTAELREIPYPDQVPAPGGPGQAPPRIPRGAFTRDPTPSGPPQAPLEHDPRVQASAVLVHPEDVRGLRHHPDRRRLNGCCRLDGCDGPNLVCATCGTEIATEQNDCWVSWHDVRLQPGAVTEHTLKADEP</sequence>
<evidence type="ECO:0000256" key="1">
    <source>
        <dbReference type="SAM" id="MobiDB-lite"/>
    </source>
</evidence>
<keyword evidence="3" id="KW-1185">Reference proteome</keyword>
<feature type="compositionally biased region" description="Pro residues" evidence="1">
    <location>
        <begin position="12"/>
        <end position="27"/>
    </location>
</feature>
<accession>A0ABP8CET0</accession>
<proteinExistence type="predicted"/>
<gene>
    <name evidence="2" type="ORF">GCM10022254_53880</name>
</gene>